<dbReference type="GO" id="GO:0005524">
    <property type="term" value="F:ATP binding"/>
    <property type="evidence" value="ECO:0007669"/>
    <property type="project" value="InterPro"/>
</dbReference>
<comment type="caution">
    <text evidence="3">The sequence shown here is derived from an EMBL/GenBank/DDBJ whole genome shotgun (WGS) entry which is preliminary data.</text>
</comment>
<dbReference type="InterPro" id="IPR001478">
    <property type="entry name" value="PDZ"/>
</dbReference>
<dbReference type="InterPro" id="IPR036034">
    <property type="entry name" value="PDZ_sf"/>
</dbReference>
<feature type="region of interest" description="Disordered" evidence="1">
    <location>
        <begin position="326"/>
        <end position="345"/>
    </location>
</feature>
<name>A0A6N9H5Q5_9MICO</name>
<dbReference type="PROSITE" id="PS50106">
    <property type="entry name" value="PDZ"/>
    <property type="match status" value="1"/>
</dbReference>
<accession>A0A6N9H5Q5</accession>
<dbReference type="SMART" id="SM00228">
    <property type="entry name" value="PDZ"/>
    <property type="match status" value="1"/>
</dbReference>
<evidence type="ECO:0000313" key="3">
    <source>
        <dbReference type="EMBL" id="MYM19437.1"/>
    </source>
</evidence>
<dbReference type="GO" id="GO:0004252">
    <property type="term" value="F:serine-type endopeptidase activity"/>
    <property type="evidence" value="ECO:0007669"/>
    <property type="project" value="InterPro"/>
</dbReference>
<organism evidence="3 4">
    <name type="scientific">Brevibacterium rongguiense</name>
    <dbReference type="NCBI Taxonomy" id="2695267"/>
    <lineage>
        <taxon>Bacteria</taxon>
        <taxon>Bacillati</taxon>
        <taxon>Actinomycetota</taxon>
        <taxon>Actinomycetes</taxon>
        <taxon>Micrococcales</taxon>
        <taxon>Brevibacteriaceae</taxon>
        <taxon>Brevibacterium</taxon>
    </lineage>
</organism>
<dbReference type="Pfam" id="PF13180">
    <property type="entry name" value="PDZ_2"/>
    <property type="match status" value="1"/>
</dbReference>
<gene>
    <name evidence="3" type="ORF">GSY69_05505</name>
</gene>
<dbReference type="Proteomes" id="UP000469215">
    <property type="component" value="Unassembled WGS sequence"/>
</dbReference>
<evidence type="ECO:0000259" key="2">
    <source>
        <dbReference type="PROSITE" id="PS50106"/>
    </source>
</evidence>
<dbReference type="GO" id="GO:0004176">
    <property type="term" value="F:ATP-dependent peptidase activity"/>
    <property type="evidence" value="ECO:0007669"/>
    <property type="project" value="InterPro"/>
</dbReference>
<feature type="compositionally biased region" description="Polar residues" evidence="1">
    <location>
        <begin position="335"/>
        <end position="345"/>
    </location>
</feature>
<dbReference type="InterPro" id="IPR008269">
    <property type="entry name" value="Lon_proteolytic"/>
</dbReference>
<dbReference type="InterPro" id="IPR020568">
    <property type="entry name" value="Ribosomal_Su5_D2-typ_SF"/>
</dbReference>
<reference evidence="3 4" key="1">
    <citation type="submission" date="2020-01" db="EMBL/GenBank/DDBJ databases">
        <authorList>
            <person name="Deng T."/>
        </authorList>
    </citation>
    <scope>NUCLEOTIDE SEQUENCE [LARGE SCALE GENOMIC DNA]</scope>
    <source>
        <strain evidence="3 4">5221</strain>
    </source>
</reference>
<dbReference type="GO" id="GO:0006508">
    <property type="term" value="P:proteolysis"/>
    <property type="evidence" value="ECO:0007669"/>
    <property type="project" value="InterPro"/>
</dbReference>
<dbReference type="Pfam" id="PF05362">
    <property type="entry name" value="Lon_C"/>
    <property type="match status" value="1"/>
</dbReference>
<dbReference type="InterPro" id="IPR027065">
    <property type="entry name" value="Lon_Prtase"/>
</dbReference>
<dbReference type="SUPFAM" id="SSF54211">
    <property type="entry name" value="Ribosomal protein S5 domain 2-like"/>
    <property type="match status" value="1"/>
</dbReference>
<evidence type="ECO:0000313" key="4">
    <source>
        <dbReference type="Proteomes" id="UP000469215"/>
    </source>
</evidence>
<sequence length="345" mass="35336">MVSGLLTYALVLAAALVPVPYLIEVPGPVLNTFGSQDGKDVIAISGARTYPTQGSLDMLTVGVSGGPGRTVFASQALGAVLKRAQTVIPTESYYPLTTTRDEVASENAAQMAGSQDTATAAAMTELKKPYTSQIAVSEVLPDTPAVGKLRAGDRITAVNGTKITGDDAGAQAVQDAVRASATVTVDYRRGSERGSATLTPREADGQKAIGVRLAQQYDFPVRVTYNVSGIGGPSAGTIFALTIVDKLTPGAMTGGVPIAGTGEISPDGTVSPIGGARQKVAAAAERGAKYFLAPKDNCAEAQEAAQGEDITVVRIDTLHSARTSVERIGKHDTDSLPTCTSGGAQ</sequence>
<proteinExistence type="predicted"/>
<dbReference type="GO" id="GO:0030163">
    <property type="term" value="P:protein catabolic process"/>
    <property type="evidence" value="ECO:0007669"/>
    <property type="project" value="InterPro"/>
</dbReference>
<dbReference type="EMBL" id="WWEQ01000016">
    <property type="protein sequence ID" value="MYM19437.1"/>
    <property type="molecule type" value="Genomic_DNA"/>
</dbReference>
<keyword evidence="4" id="KW-1185">Reference proteome</keyword>
<evidence type="ECO:0000256" key="1">
    <source>
        <dbReference type="SAM" id="MobiDB-lite"/>
    </source>
</evidence>
<dbReference type="SUPFAM" id="SSF50156">
    <property type="entry name" value="PDZ domain-like"/>
    <property type="match status" value="1"/>
</dbReference>
<protein>
    <submittedName>
        <fullName evidence="3">PDZ domain-containing protein</fullName>
    </submittedName>
</protein>
<dbReference type="PANTHER" id="PTHR10046">
    <property type="entry name" value="ATP DEPENDENT LON PROTEASE FAMILY MEMBER"/>
    <property type="match status" value="1"/>
</dbReference>
<dbReference type="InterPro" id="IPR014721">
    <property type="entry name" value="Ribsml_uS5_D2-typ_fold_subgr"/>
</dbReference>
<feature type="domain" description="PDZ" evidence="2">
    <location>
        <begin position="134"/>
        <end position="191"/>
    </location>
</feature>
<dbReference type="Gene3D" id="3.30.230.10">
    <property type="match status" value="1"/>
</dbReference>
<dbReference type="AlphaFoldDB" id="A0A6N9H5Q5"/>